<keyword evidence="4 11" id="KW-0808">Transferase</keyword>
<dbReference type="PANTHER" id="PTHR43646">
    <property type="entry name" value="GLYCOSYLTRANSFERASE"/>
    <property type="match status" value="1"/>
</dbReference>
<evidence type="ECO:0000256" key="9">
    <source>
        <dbReference type="ARBA" id="ARBA00040345"/>
    </source>
</evidence>
<evidence type="ECO:0000256" key="2">
    <source>
        <dbReference type="ARBA" id="ARBA00022475"/>
    </source>
</evidence>
<dbReference type="PANTHER" id="PTHR43646:SF2">
    <property type="entry name" value="GLYCOSYLTRANSFERASE 2-LIKE DOMAIN-CONTAINING PROTEIN"/>
    <property type="match status" value="1"/>
</dbReference>
<dbReference type="GO" id="GO:0016757">
    <property type="term" value="F:glycosyltransferase activity"/>
    <property type="evidence" value="ECO:0007669"/>
    <property type="project" value="UniProtKB-KW"/>
</dbReference>
<keyword evidence="5" id="KW-0472">Membrane</keyword>
<organism evidence="11">
    <name type="scientific">Leifsonia sp. NPDC080035</name>
    <dbReference type="NCBI Taxonomy" id="3143936"/>
    <lineage>
        <taxon>Bacteria</taxon>
        <taxon>Bacillati</taxon>
        <taxon>Actinomycetota</taxon>
        <taxon>Actinomycetes</taxon>
        <taxon>Micrococcales</taxon>
        <taxon>Microbacteriaceae</taxon>
        <taxon>Leifsonia</taxon>
    </lineage>
</organism>
<comment type="subcellular location">
    <subcellularLocation>
        <location evidence="1">Cell membrane</location>
    </subcellularLocation>
</comment>
<protein>
    <recommendedName>
        <fullName evidence="9">4,4'-diaponeurosporenoate glycosyltransferase</fullName>
    </recommendedName>
</protein>
<accession>A0AAU7GBB5</accession>
<name>A0AAU7GBB5_9MICO</name>
<keyword evidence="3 11" id="KW-0328">Glycosyltransferase</keyword>
<evidence type="ECO:0000259" key="10">
    <source>
        <dbReference type="Pfam" id="PF00535"/>
    </source>
</evidence>
<dbReference type="EMBL" id="CP157390">
    <property type="protein sequence ID" value="XBM47721.1"/>
    <property type="molecule type" value="Genomic_DNA"/>
</dbReference>
<keyword evidence="2" id="KW-1003">Cell membrane</keyword>
<comment type="pathway">
    <text evidence="7">Carotenoid biosynthesis; staphyloxanthin biosynthesis; staphyloxanthin from farnesyl diphosphate: step 4/5.</text>
</comment>
<dbReference type="InterPro" id="IPR001173">
    <property type="entry name" value="Glyco_trans_2-like"/>
</dbReference>
<proteinExistence type="inferred from homology"/>
<evidence type="ECO:0000256" key="1">
    <source>
        <dbReference type="ARBA" id="ARBA00004236"/>
    </source>
</evidence>
<dbReference type="SUPFAM" id="SSF53448">
    <property type="entry name" value="Nucleotide-diphospho-sugar transferases"/>
    <property type="match status" value="1"/>
</dbReference>
<comment type="similarity">
    <text evidence="8">Belongs to the glycosyltransferase 2 family. CrtQ subfamily.</text>
</comment>
<dbReference type="RefSeq" id="WP_348787687.1">
    <property type="nucleotide sequence ID" value="NZ_CP157390.1"/>
</dbReference>
<evidence type="ECO:0000256" key="5">
    <source>
        <dbReference type="ARBA" id="ARBA00023136"/>
    </source>
</evidence>
<evidence type="ECO:0000256" key="6">
    <source>
        <dbReference type="ARBA" id="ARBA00037281"/>
    </source>
</evidence>
<dbReference type="GO" id="GO:0005886">
    <property type="term" value="C:plasma membrane"/>
    <property type="evidence" value="ECO:0007669"/>
    <property type="project" value="UniProtKB-SubCell"/>
</dbReference>
<evidence type="ECO:0000256" key="7">
    <source>
        <dbReference type="ARBA" id="ARBA00037904"/>
    </source>
</evidence>
<dbReference type="AlphaFoldDB" id="A0AAU7GBB5"/>
<reference evidence="11" key="1">
    <citation type="submission" date="2024-05" db="EMBL/GenBank/DDBJ databases">
        <title>The Natural Products Discovery Center: Release of the First 8490 Sequenced Strains for Exploring Actinobacteria Biosynthetic Diversity.</title>
        <authorList>
            <person name="Kalkreuter E."/>
            <person name="Kautsar S.A."/>
            <person name="Yang D."/>
            <person name="Bader C.D."/>
            <person name="Teijaro C.N."/>
            <person name="Fluegel L."/>
            <person name="Davis C.M."/>
            <person name="Simpson J.R."/>
            <person name="Lauterbach L."/>
            <person name="Steele A.D."/>
            <person name="Gui C."/>
            <person name="Meng S."/>
            <person name="Li G."/>
            <person name="Viehrig K."/>
            <person name="Ye F."/>
            <person name="Su P."/>
            <person name="Kiefer A.F."/>
            <person name="Nichols A."/>
            <person name="Cepeda A.J."/>
            <person name="Yan W."/>
            <person name="Fan B."/>
            <person name="Jiang Y."/>
            <person name="Adhikari A."/>
            <person name="Zheng C.-J."/>
            <person name="Schuster L."/>
            <person name="Cowan T.M."/>
            <person name="Smanski M.J."/>
            <person name="Chevrette M.G."/>
            <person name="de Carvalho L.P.S."/>
            <person name="Shen B."/>
        </authorList>
    </citation>
    <scope>NUCLEOTIDE SEQUENCE</scope>
    <source>
        <strain evidence="11">NPDC080035</strain>
    </source>
</reference>
<dbReference type="InterPro" id="IPR029044">
    <property type="entry name" value="Nucleotide-diphossugar_trans"/>
</dbReference>
<evidence type="ECO:0000313" key="11">
    <source>
        <dbReference type="EMBL" id="XBM47721.1"/>
    </source>
</evidence>
<feature type="domain" description="Glycosyltransferase 2-like" evidence="10">
    <location>
        <begin position="8"/>
        <end position="146"/>
    </location>
</feature>
<sequence>MSVRHILIAVPARDEELTLGACVRSLARARALVDVPSTVVVVLDSCTDDSAGVLRRFPDVLVLEREHGNVGRSRADAVAAGLAAIRIPEVRQEEIWLAFTDADGTVPPGWLREHLTAERAADAYVGAVVPRLADLDASRRHAWHRSHGPGATVGHVHGANLGVRASAYTAVGGFPPLPVGEDVELVARLRADGFRVVADDAEPVRTSSRLIGRAPDGYARYLRDLTA</sequence>
<comment type="function">
    <text evidence="6">Catalyzes the glycosylation of 4,4'-diaponeurosporenoate, i.e. the esterification of glucose at the C1'' position with the carboxyl group of 4,4'-diaponeurosporenic acid, to form glycosyl-4,4'-diaponeurosporenoate. This is a step in the biosynthesis of staphyloxanthin, an orange pigment present in most staphylococci strains.</text>
</comment>
<dbReference type="Pfam" id="PF00535">
    <property type="entry name" value="Glycos_transf_2"/>
    <property type="match status" value="1"/>
</dbReference>
<gene>
    <name evidence="11" type="ORF">AAME72_16855</name>
</gene>
<evidence type="ECO:0000256" key="8">
    <source>
        <dbReference type="ARBA" id="ARBA00038120"/>
    </source>
</evidence>
<dbReference type="Gene3D" id="3.90.550.10">
    <property type="entry name" value="Spore Coat Polysaccharide Biosynthesis Protein SpsA, Chain A"/>
    <property type="match status" value="1"/>
</dbReference>
<evidence type="ECO:0000256" key="4">
    <source>
        <dbReference type="ARBA" id="ARBA00022679"/>
    </source>
</evidence>
<evidence type="ECO:0000256" key="3">
    <source>
        <dbReference type="ARBA" id="ARBA00022676"/>
    </source>
</evidence>